<protein>
    <submittedName>
        <fullName evidence="1">Predicted transcriptional regulator</fullName>
    </submittedName>
</protein>
<dbReference type="HOGENOM" id="CLU_140176_15_3_6"/>
<dbReference type="InterPro" id="IPR052931">
    <property type="entry name" value="Prophage_regulatory_activator"/>
</dbReference>
<dbReference type="PANTHER" id="PTHR36154:SF1">
    <property type="entry name" value="DNA-BINDING TRANSCRIPTIONAL ACTIVATOR ALPA"/>
    <property type="match status" value="1"/>
</dbReference>
<dbReference type="Pfam" id="PF05930">
    <property type="entry name" value="Phage_AlpA"/>
    <property type="match status" value="1"/>
</dbReference>
<dbReference type="AlphaFoldDB" id="Q7MJB2"/>
<dbReference type="KEGG" id="vvy:VV2250"/>
<sequence length="73" mass="8494">MSAHPMGPQEIGGHPMRFLKLKEVMEKTALSRSAIYRKMNDGEFPESVSLGERAIAWVESEVDEWMEMRLERR</sequence>
<dbReference type="FunFam" id="1.10.238.160:FF:000002">
    <property type="entry name" value="Predicted transcriptional regulator"/>
    <property type="match status" value="1"/>
</dbReference>
<name>Q7MJB2_VIBVY</name>
<dbReference type="InterPro" id="IPR010260">
    <property type="entry name" value="AlpA"/>
</dbReference>
<organism evidence="1 2">
    <name type="scientific">Vibrio vulnificus (strain YJ016)</name>
    <dbReference type="NCBI Taxonomy" id="196600"/>
    <lineage>
        <taxon>Bacteria</taxon>
        <taxon>Pseudomonadati</taxon>
        <taxon>Pseudomonadota</taxon>
        <taxon>Gammaproteobacteria</taxon>
        <taxon>Vibrionales</taxon>
        <taxon>Vibrionaceae</taxon>
        <taxon>Vibrio</taxon>
    </lineage>
</organism>
<dbReference type="Gene3D" id="1.10.238.160">
    <property type="match status" value="1"/>
</dbReference>
<dbReference type="STRING" id="672.VV93_v1c19580"/>
<gene>
    <name evidence="1" type="ordered locus">VV2250</name>
</gene>
<evidence type="ECO:0000313" key="1">
    <source>
        <dbReference type="EMBL" id="BAC95014.1"/>
    </source>
</evidence>
<evidence type="ECO:0000313" key="2">
    <source>
        <dbReference type="Proteomes" id="UP000002675"/>
    </source>
</evidence>
<dbReference type="Proteomes" id="UP000002675">
    <property type="component" value="Chromosome I"/>
</dbReference>
<accession>Q7MJB2</accession>
<dbReference type="PANTHER" id="PTHR36154">
    <property type="entry name" value="DNA-BINDING TRANSCRIPTIONAL ACTIVATOR ALPA"/>
    <property type="match status" value="1"/>
</dbReference>
<dbReference type="EMBL" id="BA000037">
    <property type="protein sequence ID" value="BAC95014.1"/>
    <property type="molecule type" value="Genomic_DNA"/>
</dbReference>
<proteinExistence type="predicted"/>
<reference evidence="1 2" key="1">
    <citation type="journal article" date="2003" name="Genome Res.">
        <title>Comparative genome analysis of Vibrio vulnificus, a marine pathogen.</title>
        <authorList>
            <person name="Chen C.Y."/>
            <person name="Wu K.M."/>
            <person name="Chang Y.C."/>
            <person name="Chang C.H."/>
            <person name="Tsai H.C."/>
            <person name="Liao T.L."/>
            <person name="Liu Y.M."/>
            <person name="Chen H.J."/>
            <person name="Shen A.B."/>
            <person name="Li J.C."/>
            <person name="Su T.L."/>
            <person name="Shao C.P."/>
            <person name="Lee C.T."/>
            <person name="Hor L.I."/>
            <person name="Tsai S.F."/>
        </authorList>
    </citation>
    <scope>NUCLEOTIDE SEQUENCE [LARGE SCALE GENOMIC DNA]</scope>
    <source>
        <strain evidence="1 2">YJ016</strain>
    </source>
</reference>